<feature type="transmembrane region" description="Helical" evidence="1">
    <location>
        <begin position="206"/>
        <end position="233"/>
    </location>
</feature>
<sequence>MAVKRGLLIIIFLLGAIAKLAPKKNCRELRIDFSNVSKTFLDCVIENSEPVTYCRKCVDSFSDVVIKYNLLVGNETCKSRYFDRDRLNILATVYSNAVVLWEAGSCSNCYDWVDPTNKHINQNESEATTQFFHNYASYDICVDKYKESSDICLNCANDYNSMNDLYKEIKKKTSDKFCFDIKDVMNKTQLNWSHDLKCCKDRKSSLTAFIVTSSIIAVLIPVVFYTSFMFFGWRRQQLDYVTMDSVEPCSSTQLPIQSSTVPAIAPLLDLDQ</sequence>
<keyword evidence="2" id="KW-0732">Signal</keyword>
<comment type="caution">
    <text evidence="3">The sequence shown here is derived from an EMBL/GenBank/DDBJ whole genome shotgun (WGS) entry which is preliminary data.</text>
</comment>
<dbReference type="Proteomes" id="UP001151699">
    <property type="component" value="Chromosome A"/>
</dbReference>
<dbReference type="InterPro" id="IPR019172">
    <property type="entry name" value="Osteopetrosis-assoc_TM_1"/>
</dbReference>
<evidence type="ECO:0000313" key="4">
    <source>
        <dbReference type="Proteomes" id="UP001151699"/>
    </source>
</evidence>
<organism evidence="3 4">
    <name type="scientific">Pseudolycoriella hygida</name>
    <dbReference type="NCBI Taxonomy" id="35572"/>
    <lineage>
        <taxon>Eukaryota</taxon>
        <taxon>Metazoa</taxon>
        <taxon>Ecdysozoa</taxon>
        <taxon>Arthropoda</taxon>
        <taxon>Hexapoda</taxon>
        <taxon>Insecta</taxon>
        <taxon>Pterygota</taxon>
        <taxon>Neoptera</taxon>
        <taxon>Endopterygota</taxon>
        <taxon>Diptera</taxon>
        <taxon>Nematocera</taxon>
        <taxon>Sciaroidea</taxon>
        <taxon>Sciaridae</taxon>
        <taxon>Pseudolycoriella</taxon>
    </lineage>
</organism>
<dbReference type="Pfam" id="PF09777">
    <property type="entry name" value="OSTMP1"/>
    <property type="match status" value="1"/>
</dbReference>
<evidence type="ECO:0000256" key="2">
    <source>
        <dbReference type="SAM" id="SignalP"/>
    </source>
</evidence>
<keyword evidence="1" id="KW-1133">Transmembrane helix</keyword>
<dbReference type="PANTHER" id="PTHR15644:SF2">
    <property type="entry name" value="OSTEOPETROSIS-ASSOCIATED TRANSMEMBRANE PROTEIN 1"/>
    <property type="match status" value="1"/>
</dbReference>
<feature type="signal peptide" evidence="2">
    <location>
        <begin position="1"/>
        <end position="18"/>
    </location>
</feature>
<protein>
    <submittedName>
        <fullName evidence="3">Osteopetrosis-associated transmembrane protein 1</fullName>
    </submittedName>
</protein>
<keyword evidence="1" id="KW-0472">Membrane</keyword>
<dbReference type="EMBL" id="WJQU01000001">
    <property type="protein sequence ID" value="KAJ6645796.1"/>
    <property type="molecule type" value="Genomic_DNA"/>
</dbReference>
<keyword evidence="4" id="KW-1185">Reference proteome</keyword>
<gene>
    <name evidence="3" type="primary">OSTM1</name>
    <name evidence="3" type="ORF">Bhyg_01005</name>
</gene>
<dbReference type="PANTHER" id="PTHR15644">
    <property type="entry name" value="OSTEOPETROSIS ASSOCIATED TRANSMEMBRANE PROTEIN 1"/>
    <property type="match status" value="1"/>
</dbReference>
<feature type="chain" id="PRO_5040425954" evidence="2">
    <location>
        <begin position="19"/>
        <end position="272"/>
    </location>
</feature>
<name>A0A9Q0NAF4_9DIPT</name>
<reference evidence="3" key="1">
    <citation type="submission" date="2022-07" db="EMBL/GenBank/DDBJ databases">
        <authorList>
            <person name="Trinca V."/>
            <person name="Uliana J.V.C."/>
            <person name="Torres T.T."/>
            <person name="Ward R.J."/>
            <person name="Monesi N."/>
        </authorList>
    </citation>
    <scope>NUCLEOTIDE SEQUENCE</scope>
    <source>
        <strain evidence="3">HSMRA1968</strain>
        <tissue evidence="3">Whole embryos</tissue>
    </source>
</reference>
<accession>A0A9Q0NAF4</accession>
<evidence type="ECO:0000313" key="3">
    <source>
        <dbReference type="EMBL" id="KAJ6645796.1"/>
    </source>
</evidence>
<dbReference type="AlphaFoldDB" id="A0A9Q0NAF4"/>
<proteinExistence type="predicted"/>
<dbReference type="OrthoDB" id="8021850at2759"/>
<evidence type="ECO:0000256" key="1">
    <source>
        <dbReference type="SAM" id="Phobius"/>
    </source>
</evidence>
<keyword evidence="1 3" id="KW-0812">Transmembrane</keyword>
<dbReference type="GO" id="GO:0005829">
    <property type="term" value="C:cytosol"/>
    <property type="evidence" value="ECO:0007669"/>
    <property type="project" value="TreeGrafter"/>
</dbReference>